<dbReference type="SUPFAM" id="SSF53098">
    <property type="entry name" value="Ribonuclease H-like"/>
    <property type="match status" value="1"/>
</dbReference>
<organism evidence="1 2">
    <name type="scientific">Lingula anatina</name>
    <name type="common">Brachiopod</name>
    <name type="synonym">Lingula unguis</name>
    <dbReference type="NCBI Taxonomy" id="7574"/>
    <lineage>
        <taxon>Eukaryota</taxon>
        <taxon>Metazoa</taxon>
        <taxon>Spiralia</taxon>
        <taxon>Lophotrochozoa</taxon>
        <taxon>Brachiopoda</taxon>
        <taxon>Linguliformea</taxon>
        <taxon>Lingulata</taxon>
        <taxon>Lingulida</taxon>
        <taxon>Linguloidea</taxon>
        <taxon>Lingulidae</taxon>
        <taxon>Lingula</taxon>
    </lineage>
</organism>
<evidence type="ECO:0000313" key="2">
    <source>
        <dbReference type="RefSeq" id="XP_013383016.1"/>
    </source>
</evidence>
<dbReference type="PANTHER" id="PTHR46880">
    <property type="entry name" value="RAS-ASSOCIATING DOMAIN-CONTAINING PROTEIN"/>
    <property type="match status" value="1"/>
</dbReference>
<dbReference type="PANTHER" id="PTHR46880:SF5">
    <property type="entry name" value="DUF4371 DOMAIN-CONTAINING PROTEIN"/>
    <property type="match status" value="1"/>
</dbReference>
<proteinExistence type="predicted"/>
<dbReference type="RefSeq" id="XP_013383016.1">
    <property type="nucleotide sequence ID" value="XM_013527562.1"/>
</dbReference>
<gene>
    <name evidence="2" type="primary">LOC106153586</name>
</gene>
<sequence>MTNRAEDRAKARGINNRLLQYKVVLYMHFLLDVFDQMSQLSLLFQRDDITVPSVVLKCEHVQLMLTSLLTVNGSYLESFYQHVNGAVFKGQTLRNVIQPEVFETDREIIINSLLQIMDRKFGNILGGTDIFKAAQIFDPRNWPDNRNDLTAFGREDLQTLLRHFEQVLANTNPPVNANDVNLQWEELKTLVQGNVNLKSLHPNSLWERFYLTDQERDEFASILKVIFLVETYPLSTACCERGFSTMKRIKNDWRCNLATPTLDTLMRVKIAGPQALRQYDPLPAVNRWWLTGERARRPTILPHGPHADQ</sequence>
<dbReference type="Proteomes" id="UP000085678">
    <property type="component" value="Unplaced"/>
</dbReference>
<evidence type="ECO:0000313" key="1">
    <source>
        <dbReference type="Proteomes" id="UP000085678"/>
    </source>
</evidence>
<dbReference type="KEGG" id="lak:106153586"/>
<name>A0A1S3HBX4_LINAN</name>
<accession>A0A1S3HBX4</accession>
<dbReference type="OMA" id="RIKNDWR"/>
<protein>
    <submittedName>
        <fullName evidence="2">Zinc finger protein 862-like</fullName>
    </submittedName>
</protein>
<keyword evidence="1" id="KW-1185">Reference proteome</keyword>
<dbReference type="STRING" id="7574.A0A1S3HBX4"/>
<dbReference type="AlphaFoldDB" id="A0A1S3HBX4"/>
<dbReference type="GeneID" id="106153586"/>
<dbReference type="InterPro" id="IPR012337">
    <property type="entry name" value="RNaseH-like_sf"/>
</dbReference>
<reference evidence="2" key="1">
    <citation type="submission" date="2025-08" db="UniProtKB">
        <authorList>
            <consortium name="RefSeq"/>
        </authorList>
    </citation>
    <scope>IDENTIFICATION</scope>
    <source>
        <tissue evidence="2">Gonads</tissue>
    </source>
</reference>
<dbReference type="OrthoDB" id="10060990at2759"/>
<dbReference type="InParanoid" id="A0A1S3HBX4"/>